<name>A0ABM1C4A7_LIMPO</name>
<proteinExistence type="predicted"/>
<sequence length="131" mass="14603">MPGHIPKLKVGSPIMLLKNLDLPKLCIGRSLVVKILLPHVIEATGHAKGEDVFIPKIPLLPSELFRRLQLPVRICFVMSTNKAQGQILKVAGLFLKQPRFSHGQFYVGCSRVRSHQNLFILSEEGTTAKKL</sequence>
<keyword evidence="2" id="KW-1185">Reference proteome</keyword>
<dbReference type="Proteomes" id="UP000694941">
    <property type="component" value="Unplaced"/>
</dbReference>
<dbReference type="InterPro" id="IPR027417">
    <property type="entry name" value="P-loop_NTPase"/>
</dbReference>
<dbReference type="GeneID" id="106477904"/>
<reference evidence="3" key="1">
    <citation type="submission" date="2025-08" db="UniProtKB">
        <authorList>
            <consortium name="RefSeq"/>
        </authorList>
    </citation>
    <scope>IDENTIFICATION</scope>
    <source>
        <tissue evidence="3">Muscle</tissue>
    </source>
</reference>
<accession>A0ABM1C4A7</accession>
<gene>
    <name evidence="3" type="primary">LOC106477904</name>
</gene>
<protein>
    <submittedName>
        <fullName evidence="3">Uncharacterized protein LOC106477904</fullName>
    </submittedName>
</protein>
<dbReference type="SUPFAM" id="SSF52540">
    <property type="entry name" value="P-loop containing nucleoside triphosphate hydrolases"/>
    <property type="match status" value="1"/>
</dbReference>
<dbReference type="PANTHER" id="PTHR23274:SF51">
    <property type="entry name" value="OS03G0423850 PROTEIN"/>
    <property type="match status" value="1"/>
</dbReference>
<evidence type="ECO:0000313" key="2">
    <source>
        <dbReference type="Proteomes" id="UP000694941"/>
    </source>
</evidence>
<feature type="domain" description="DNA helicase Pif1-like 2B" evidence="1">
    <location>
        <begin position="1"/>
        <end position="33"/>
    </location>
</feature>
<evidence type="ECO:0000313" key="3">
    <source>
        <dbReference type="RefSeq" id="XP_013793877.1"/>
    </source>
</evidence>
<dbReference type="RefSeq" id="XP_013793877.1">
    <property type="nucleotide sequence ID" value="XM_013938423.1"/>
</dbReference>
<evidence type="ECO:0000259" key="1">
    <source>
        <dbReference type="Pfam" id="PF21530"/>
    </source>
</evidence>
<dbReference type="PANTHER" id="PTHR23274">
    <property type="entry name" value="DNA HELICASE-RELATED"/>
    <property type="match status" value="1"/>
</dbReference>
<organism evidence="2 3">
    <name type="scientific">Limulus polyphemus</name>
    <name type="common">Atlantic horseshoe crab</name>
    <dbReference type="NCBI Taxonomy" id="6850"/>
    <lineage>
        <taxon>Eukaryota</taxon>
        <taxon>Metazoa</taxon>
        <taxon>Ecdysozoa</taxon>
        <taxon>Arthropoda</taxon>
        <taxon>Chelicerata</taxon>
        <taxon>Merostomata</taxon>
        <taxon>Xiphosura</taxon>
        <taxon>Limulidae</taxon>
        <taxon>Limulus</taxon>
    </lineage>
</organism>
<dbReference type="InterPro" id="IPR049163">
    <property type="entry name" value="Pif1-like_2B_dom"/>
</dbReference>
<dbReference type="Pfam" id="PF21530">
    <property type="entry name" value="Pif1_2B_dom"/>
    <property type="match status" value="1"/>
</dbReference>